<feature type="transmembrane region" description="Helical" evidence="6">
    <location>
        <begin position="202"/>
        <end position="224"/>
    </location>
</feature>
<dbReference type="InterPro" id="IPR000832">
    <property type="entry name" value="GPCR_2_secretin-like"/>
</dbReference>
<keyword evidence="4 6" id="KW-0472">Membrane</keyword>
<evidence type="ECO:0000256" key="4">
    <source>
        <dbReference type="ARBA" id="ARBA00023136"/>
    </source>
</evidence>
<dbReference type="PROSITE" id="PS50261">
    <property type="entry name" value="G_PROTEIN_RECEP_F2_4"/>
    <property type="match status" value="1"/>
</dbReference>
<dbReference type="Proteomes" id="UP001159428">
    <property type="component" value="Unassembled WGS sequence"/>
</dbReference>
<accession>A0AAU9WTK6</accession>
<dbReference type="PANTHER" id="PTHR12011">
    <property type="entry name" value="ADHESION G-PROTEIN COUPLED RECEPTOR"/>
    <property type="match status" value="1"/>
</dbReference>
<evidence type="ECO:0000256" key="1">
    <source>
        <dbReference type="ARBA" id="ARBA00004141"/>
    </source>
</evidence>
<feature type="transmembrane region" description="Helical" evidence="6">
    <location>
        <begin position="55"/>
        <end position="76"/>
    </location>
</feature>
<keyword evidence="3 6" id="KW-1133">Transmembrane helix</keyword>
<evidence type="ECO:0000313" key="9">
    <source>
        <dbReference type="Proteomes" id="UP001159428"/>
    </source>
</evidence>
<dbReference type="SUPFAM" id="SSF81321">
    <property type="entry name" value="Family A G protein-coupled receptor-like"/>
    <property type="match status" value="1"/>
</dbReference>
<feature type="transmembrane region" description="Helical" evidence="6">
    <location>
        <begin position="133"/>
        <end position="155"/>
    </location>
</feature>
<dbReference type="GO" id="GO:0005886">
    <property type="term" value="C:plasma membrane"/>
    <property type="evidence" value="ECO:0007669"/>
    <property type="project" value="TreeGrafter"/>
</dbReference>
<proteinExistence type="predicted"/>
<evidence type="ECO:0000256" key="6">
    <source>
        <dbReference type="SAM" id="Phobius"/>
    </source>
</evidence>
<organism evidence="8 9">
    <name type="scientific">Pocillopora meandrina</name>
    <dbReference type="NCBI Taxonomy" id="46732"/>
    <lineage>
        <taxon>Eukaryota</taxon>
        <taxon>Metazoa</taxon>
        <taxon>Cnidaria</taxon>
        <taxon>Anthozoa</taxon>
        <taxon>Hexacorallia</taxon>
        <taxon>Scleractinia</taxon>
        <taxon>Astrocoeniina</taxon>
        <taxon>Pocilloporidae</taxon>
        <taxon>Pocillopora</taxon>
    </lineage>
</organism>
<dbReference type="PRINTS" id="PR00249">
    <property type="entry name" value="GPCRSECRETIN"/>
</dbReference>
<feature type="compositionally biased region" description="Polar residues" evidence="5">
    <location>
        <begin position="254"/>
        <end position="264"/>
    </location>
</feature>
<comment type="caution">
    <text evidence="8">The sequence shown here is derived from an EMBL/GenBank/DDBJ whole genome shotgun (WGS) entry which is preliminary data.</text>
</comment>
<evidence type="ECO:0000256" key="2">
    <source>
        <dbReference type="ARBA" id="ARBA00022692"/>
    </source>
</evidence>
<feature type="region of interest" description="Disordered" evidence="5">
    <location>
        <begin position="254"/>
        <end position="274"/>
    </location>
</feature>
<dbReference type="Gene3D" id="1.20.1070.10">
    <property type="entry name" value="Rhodopsin 7-helix transmembrane proteins"/>
    <property type="match status" value="1"/>
</dbReference>
<gene>
    <name evidence="8" type="ORF">PMEA_00011400</name>
</gene>
<dbReference type="AlphaFoldDB" id="A0AAU9WTK6"/>
<feature type="transmembrane region" description="Helical" evidence="6">
    <location>
        <begin position="21"/>
        <end position="43"/>
    </location>
</feature>
<dbReference type="GO" id="GO:0007166">
    <property type="term" value="P:cell surface receptor signaling pathway"/>
    <property type="evidence" value="ECO:0007669"/>
    <property type="project" value="InterPro"/>
</dbReference>
<dbReference type="Pfam" id="PF00002">
    <property type="entry name" value="7tm_2"/>
    <property type="match status" value="1"/>
</dbReference>
<protein>
    <recommendedName>
        <fullName evidence="7">G-protein coupled receptors family 2 profile 2 domain-containing protein</fullName>
    </recommendedName>
</protein>
<name>A0AAU9WTK6_9CNID</name>
<dbReference type="InterPro" id="IPR017981">
    <property type="entry name" value="GPCR_2-like_7TM"/>
</dbReference>
<evidence type="ECO:0000313" key="8">
    <source>
        <dbReference type="EMBL" id="CAH3124632.1"/>
    </source>
</evidence>
<dbReference type="PANTHER" id="PTHR12011:SF347">
    <property type="entry name" value="FI21270P1-RELATED"/>
    <property type="match status" value="1"/>
</dbReference>
<evidence type="ECO:0000256" key="5">
    <source>
        <dbReference type="SAM" id="MobiDB-lite"/>
    </source>
</evidence>
<keyword evidence="9" id="KW-1185">Reference proteome</keyword>
<feature type="transmembrane region" description="Helical" evidence="6">
    <location>
        <begin position="175"/>
        <end position="196"/>
    </location>
</feature>
<feature type="transmembrane region" description="Helical" evidence="6">
    <location>
        <begin position="88"/>
        <end position="113"/>
    </location>
</feature>
<evidence type="ECO:0000256" key="3">
    <source>
        <dbReference type="ARBA" id="ARBA00022989"/>
    </source>
</evidence>
<reference evidence="8 9" key="1">
    <citation type="submission" date="2022-05" db="EMBL/GenBank/DDBJ databases">
        <authorList>
            <consortium name="Genoscope - CEA"/>
            <person name="William W."/>
        </authorList>
    </citation>
    <scope>NUCLEOTIDE SEQUENCE [LARGE SCALE GENOMIC DNA]</scope>
</reference>
<sequence>MILTIIMYSLFADVHEPLTQIRLSLAASLGAGQISFFAGMHAMDNPAICITAAVLTQYFLMAAFCWMLVEGIYFYLLIVKVYNISNRLIVYHVMSWGFPVIMVSTSLSIAIGKGGIQSYTSDKYCWLSSNYDLIWIFVAFLTATGVLGSFILARVTRELTTLPQTGADRIQRVRLGIRACVLMIPLLGITWLFGLLSPLHKAFTYIFTILNSTQGVLIFILHCMRNSQIRERLRGKIKTVRIGQIGARMKIRTNAVSPSPNNRNSTKKNVKMNPTDGSAVWAAKLHPFSEYELK</sequence>
<evidence type="ECO:0000259" key="7">
    <source>
        <dbReference type="PROSITE" id="PS50261"/>
    </source>
</evidence>
<feature type="domain" description="G-protein coupled receptors family 2 profile 2" evidence="7">
    <location>
        <begin position="1"/>
        <end position="226"/>
    </location>
</feature>
<dbReference type="GO" id="GO:0004930">
    <property type="term" value="F:G protein-coupled receptor activity"/>
    <property type="evidence" value="ECO:0007669"/>
    <property type="project" value="InterPro"/>
</dbReference>
<keyword evidence="2 6" id="KW-0812">Transmembrane</keyword>
<dbReference type="EMBL" id="CALNXJ010000020">
    <property type="protein sequence ID" value="CAH3124632.1"/>
    <property type="molecule type" value="Genomic_DNA"/>
</dbReference>
<comment type="subcellular location">
    <subcellularLocation>
        <location evidence="1">Membrane</location>
        <topology evidence="1">Multi-pass membrane protein</topology>
    </subcellularLocation>
</comment>